<keyword evidence="5" id="KW-1185">Reference proteome</keyword>
<evidence type="ECO:0000313" key="4">
    <source>
        <dbReference type="EMBL" id="GAA3285915.1"/>
    </source>
</evidence>
<feature type="domain" description="WCX" evidence="3">
    <location>
        <begin position="706"/>
        <end position="777"/>
    </location>
</feature>
<dbReference type="InterPro" id="IPR051534">
    <property type="entry name" value="CBASS_pafABC_assoc_protein"/>
</dbReference>
<dbReference type="Pfam" id="PF25583">
    <property type="entry name" value="WCX"/>
    <property type="match status" value="1"/>
</dbReference>
<feature type="domain" description="WYL" evidence="2">
    <location>
        <begin position="610"/>
        <end position="675"/>
    </location>
</feature>
<reference evidence="5" key="1">
    <citation type="journal article" date="2019" name="Int. J. Syst. Evol. Microbiol.">
        <title>The Global Catalogue of Microorganisms (GCM) 10K type strain sequencing project: providing services to taxonomists for standard genome sequencing and annotation.</title>
        <authorList>
            <consortium name="The Broad Institute Genomics Platform"/>
            <consortium name="The Broad Institute Genome Sequencing Center for Infectious Disease"/>
            <person name="Wu L."/>
            <person name="Ma J."/>
        </authorList>
    </citation>
    <scope>NUCLEOTIDE SEQUENCE [LARGE SCALE GENOMIC DNA]</scope>
    <source>
        <strain evidence="5">JCM 11483</strain>
    </source>
</reference>
<organism evidence="4 5">
    <name type="scientific">Nesterenkonia halobia</name>
    <dbReference type="NCBI Taxonomy" id="37922"/>
    <lineage>
        <taxon>Bacteria</taxon>
        <taxon>Bacillati</taxon>
        <taxon>Actinomycetota</taxon>
        <taxon>Actinomycetes</taxon>
        <taxon>Micrococcales</taxon>
        <taxon>Micrococcaceae</taxon>
        <taxon>Nesterenkonia</taxon>
    </lineage>
</organism>
<protein>
    <recommendedName>
        <fullName evidence="6">WYL domain-containing protein</fullName>
    </recommendedName>
</protein>
<feature type="compositionally biased region" description="Polar residues" evidence="1">
    <location>
        <begin position="12"/>
        <end position="21"/>
    </location>
</feature>
<evidence type="ECO:0000259" key="3">
    <source>
        <dbReference type="Pfam" id="PF25583"/>
    </source>
</evidence>
<dbReference type="Pfam" id="PF13280">
    <property type="entry name" value="WYL"/>
    <property type="match status" value="2"/>
</dbReference>
<evidence type="ECO:0000259" key="2">
    <source>
        <dbReference type="Pfam" id="PF13280"/>
    </source>
</evidence>
<dbReference type="EMBL" id="BAAAYG010000007">
    <property type="protein sequence ID" value="GAA3285915.1"/>
    <property type="molecule type" value="Genomic_DNA"/>
</dbReference>
<dbReference type="InterPro" id="IPR057727">
    <property type="entry name" value="WCX_dom"/>
</dbReference>
<dbReference type="InterPro" id="IPR026881">
    <property type="entry name" value="WYL_dom"/>
</dbReference>
<accession>A0ABP6RDG6</accession>
<sequence>MAGYQYRGGSRSAAQQATSPSGDAVDLARGEEADFTAAHDERHEQDVSAERAVSRALSLAATIADEGSVGLTKWQIKSRIEDYREQSDRTFDRMLNRDKRLLGQLGFVVTDAARLGRAPQDAEEEPDGAVSAGQQDHRYVIDHRRQGLPPMRITAAEALALDRAQLAWTGTGAQRSIRRAVGALTDAGRLDAADAESADGELPAAGLEALVGRRPGEYRLGVGGDADLEHLETLVRLPDRAPVTFDYTARGRQRPARRTVVPFGWGMRGRWYLVGHDLARDGVRVFRLDRIHGAVEPAEASVLDGEAAERLSRLRGDLEAGVVDACAVTTEQLADLGPVEAGETVELELTGSAAAVHRPLAVPGSVEELDDGAVRLTLETTLHDSVVADLAVRLPEVRRADGPRLIGKIRSHLQAVSTAHEEHRDTAVGRLKRLADRGESSTSSRWQISRAMEVLPFLHAGGGAPVSQVLDRTGISVEALHQLLVTVEQAGSYDAAEYADFVTVRPTIPLTRRGFVEEIVEPDVTLSLELPAGRSAETLGRPLGLSAGGALSLLIALEGLIASDAPEDVGLQEPARALREKVRGLAPAEVVESASAARISWARTDPYEHQAALRTAIRDEHAVRLDYEKSDGVRTVREVEPVDLVHDVGRTYLRAWCRSSRGERYFLLSRLLGLELLPGSPIGAEAAAVAATTATRPRVPHRAGDPTAVLRFSPPAAGAAEEHAPLRHRVDDDGARTVEISYRSDAWLTDLGLRSAGDVVVLRPADVAAEIRRRAAEGLARLDGDVAR</sequence>
<name>A0ABP6RDG6_9MICC</name>
<dbReference type="PANTHER" id="PTHR34580:SF1">
    <property type="entry name" value="PROTEIN PAFC"/>
    <property type="match status" value="1"/>
</dbReference>
<dbReference type="RefSeq" id="WP_344720785.1">
    <property type="nucleotide sequence ID" value="NZ_BAAAYG010000007.1"/>
</dbReference>
<dbReference type="PROSITE" id="PS52050">
    <property type="entry name" value="WYL"/>
    <property type="match status" value="2"/>
</dbReference>
<evidence type="ECO:0008006" key="6">
    <source>
        <dbReference type="Google" id="ProtNLM"/>
    </source>
</evidence>
<feature type="region of interest" description="Disordered" evidence="1">
    <location>
        <begin position="1"/>
        <end position="47"/>
    </location>
</feature>
<dbReference type="Proteomes" id="UP001501736">
    <property type="component" value="Unassembled WGS sequence"/>
</dbReference>
<comment type="caution">
    <text evidence="4">The sequence shown here is derived from an EMBL/GenBank/DDBJ whole genome shotgun (WGS) entry which is preliminary data.</text>
</comment>
<feature type="domain" description="WYL" evidence="2">
    <location>
        <begin position="239"/>
        <end position="294"/>
    </location>
</feature>
<proteinExistence type="predicted"/>
<feature type="compositionally biased region" description="Basic and acidic residues" evidence="1">
    <location>
        <begin position="26"/>
        <end position="47"/>
    </location>
</feature>
<dbReference type="PANTHER" id="PTHR34580">
    <property type="match status" value="1"/>
</dbReference>
<evidence type="ECO:0000256" key="1">
    <source>
        <dbReference type="SAM" id="MobiDB-lite"/>
    </source>
</evidence>
<gene>
    <name evidence="4" type="ORF">GCM10020260_19650</name>
</gene>
<evidence type="ECO:0000313" key="5">
    <source>
        <dbReference type="Proteomes" id="UP001501736"/>
    </source>
</evidence>